<dbReference type="InterPro" id="IPR036683">
    <property type="entry name" value="CO_DH_flav_C_dom_sf"/>
</dbReference>
<dbReference type="PANTHER" id="PTHR11908:SF132">
    <property type="entry name" value="ALDEHYDE OXIDASE 1-RELATED"/>
    <property type="match status" value="1"/>
</dbReference>
<name>A0ABQ9H5Y7_9NEOP</name>
<keyword evidence="4" id="KW-1185">Reference proteome</keyword>
<dbReference type="EMBL" id="JARBHB010000007">
    <property type="protein sequence ID" value="KAJ8879706.1"/>
    <property type="molecule type" value="Genomic_DNA"/>
</dbReference>
<dbReference type="Pfam" id="PF03450">
    <property type="entry name" value="CO_deh_flav_C"/>
    <property type="match status" value="1"/>
</dbReference>
<dbReference type="PANTHER" id="PTHR11908">
    <property type="entry name" value="XANTHINE DEHYDROGENASE"/>
    <property type="match status" value="1"/>
</dbReference>
<organism evidence="3 4">
    <name type="scientific">Dryococelus australis</name>
    <dbReference type="NCBI Taxonomy" id="614101"/>
    <lineage>
        <taxon>Eukaryota</taxon>
        <taxon>Metazoa</taxon>
        <taxon>Ecdysozoa</taxon>
        <taxon>Arthropoda</taxon>
        <taxon>Hexapoda</taxon>
        <taxon>Insecta</taxon>
        <taxon>Pterygota</taxon>
        <taxon>Neoptera</taxon>
        <taxon>Polyneoptera</taxon>
        <taxon>Phasmatodea</taxon>
        <taxon>Verophasmatodea</taxon>
        <taxon>Anareolatae</taxon>
        <taxon>Phasmatidae</taxon>
        <taxon>Eurycanthinae</taxon>
        <taxon>Dryococelus</taxon>
    </lineage>
</organism>
<dbReference type="Gene3D" id="3.30.390.50">
    <property type="entry name" value="CO dehydrogenase flavoprotein, C-terminal domain"/>
    <property type="match status" value="1"/>
</dbReference>
<evidence type="ECO:0000313" key="4">
    <source>
        <dbReference type="Proteomes" id="UP001159363"/>
    </source>
</evidence>
<evidence type="ECO:0000256" key="1">
    <source>
        <dbReference type="ARBA" id="ARBA00022505"/>
    </source>
</evidence>
<comment type="caution">
    <text evidence="3">The sequence shown here is derived from an EMBL/GenBank/DDBJ whole genome shotgun (WGS) entry which is preliminary data.</text>
</comment>
<gene>
    <name evidence="3" type="ORF">PR048_020314</name>
</gene>
<feature type="domain" description="CO dehydrogenase flavoprotein C-terminal" evidence="2">
    <location>
        <begin position="81"/>
        <end position="188"/>
    </location>
</feature>
<dbReference type="SMART" id="SM01092">
    <property type="entry name" value="CO_deh_flav_C"/>
    <property type="match status" value="1"/>
</dbReference>
<reference evidence="3 4" key="1">
    <citation type="submission" date="2023-02" db="EMBL/GenBank/DDBJ databases">
        <title>LHISI_Scaffold_Assembly.</title>
        <authorList>
            <person name="Stuart O.P."/>
            <person name="Cleave R."/>
            <person name="Magrath M.J.L."/>
            <person name="Mikheyev A.S."/>
        </authorList>
    </citation>
    <scope>NUCLEOTIDE SEQUENCE [LARGE SCALE GENOMIC DNA]</scope>
    <source>
        <strain evidence="3">Daus_M_001</strain>
        <tissue evidence="3">Leg muscle</tissue>
    </source>
</reference>
<accession>A0ABQ9H5Y7</accession>
<keyword evidence="1" id="KW-0500">Molybdenum</keyword>
<dbReference type="Gene3D" id="3.30.465.10">
    <property type="match status" value="1"/>
</dbReference>
<dbReference type="InterPro" id="IPR036318">
    <property type="entry name" value="FAD-bd_PCMH-like_sf"/>
</dbReference>
<dbReference type="InterPro" id="IPR005107">
    <property type="entry name" value="CO_DH_flav_C"/>
</dbReference>
<sequence length="271" mass="30118">MLVVTETIGTLAGNLTIKYKYNGFPSDLFLMLETVGATLTIVSETETMTNVTLPDFLKLDMNKKIIQSVELQQLDKSYAIKTYKIMARAQNTHAYVNAGFLFKLSDDDSGKITEKPTVVFGHITSEFIHATKTEDYLNGKVIYDEKVMKEAIRILDTELNPVAEPPDASPEYRKGLAKALLYKFLLSLSADRVNSLYKSGGDLLSRPLSSGVQTYQTDKSLWPLNQPIPKIEALYQTAGKTKSTLITTHAACLMCSCVDACFYSVTCKMPH</sequence>
<dbReference type="SUPFAM" id="SSF56176">
    <property type="entry name" value="FAD-binding/transporter-associated domain-like"/>
    <property type="match status" value="1"/>
</dbReference>
<dbReference type="SUPFAM" id="SSF55447">
    <property type="entry name" value="CO dehydrogenase flavoprotein C-terminal domain-like"/>
    <property type="match status" value="1"/>
</dbReference>
<dbReference type="InterPro" id="IPR016208">
    <property type="entry name" value="Ald_Oxase/xanthine_DH-like"/>
</dbReference>
<proteinExistence type="predicted"/>
<dbReference type="Proteomes" id="UP001159363">
    <property type="component" value="Chromosome 6"/>
</dbReference>
<evidence type="ECO:0000313" key="3">
    <source>
        <dbReference type="EMBL" id="KAJ8879706.1"/>
    </source>
</evidence>
<dbReference type="InterPro" id="IPR016169">
    <property type="entry name" value="FAD-bd_PCMH_sub2"/>
</dbReference>
<protein>
    <recommendedName>
        <fullName evidence="2">CO dehydrogenase flavoprotein C-terminal domain-containing protein</fullName>
    </recommendedName>
</protein>
<evidence type="ECO:0000259" key="2">
    <source>
        <dbReference type="SMART" id="SM01092"/>
    </source>
</evidence>